<dbReference type="InterPro" id="IPR007488">
    <property type="entry name" value="DUF535"/>
</dbReference>
<dbReference type="Proteomes" id="UP000520198">
    <property type="component" value="Unassembled WGS sequence"/>
</dbReference>
<keyword evidence="2" id="KW-1185">Reference proteome</keyword>
<dbReference type="PANTHER" id="PTHR38785">
    <property type="entry name" value="HOMOLOG OF VIRK"/>
    <property type="match status" value="1"/>
</dbReference>
<evidence type="ECO:0000313" key="2">
    <source>
        <dbReference type="Proteomes" id="UP000520198"/>
    </source>
</evidence>
<dbReference type="Pfam" id="PF04393">
    <property type="entry name" value="DUF535"/>
    <property type="match status" value="1"/>
</dbReference>
<evidence type="ECO:0000313" key="1">
    <source>
        <dbReference type="EMBL" id="NVD43359.1"/>
    </source>
</evidence>
<dbReference type="GO" id="GO:0006974">
    <property type="term" value="P:DNA damage response"/>
    <property type="evidence" value="ECO:0007669"/>
    <property type="project" value="TreeGrafter"/>
</dbReference>
<proteinExistence type="predicted"/>
<name>A0A7Y6QD02_9HYPH</name>
<reference evidence="1 2" key="1">
    <citation type="submission" date="2020-06" db="EMBL/GenBank/DDBJ databases">
        <authorList>
            <person name="Grouzdev D.S."/>
        </authorList>
    </citation>
    <scope>NUCLEOTIDE SEQUENCE [LARGE SCALE GENOMIC DNA]</scope>
    <source>
        <strain evidence="1 2">HO-A22</strain>
    </source>
</reference>
<sequence length="340" mass="38233">MLYRERGQNSALGKTLATTSLLGSSVHTRTKLSLVRSYFGRLGPSTLREKRRLWLGILRSPVSTLRWLEKLHVLGEQSLVETIPFDLATKPARRFLLNRLRPAQRSRLLASHYDVLLDTLGPEDVRALLTDVGLILSAPVGRTGTRYELRLERSSRWLAKEGELSCRLLTVDGGITVATLSFTIGKIVDAGPVFLWVGGLQGCPKQYGKAFTIQVTRDLFGLRPKDLLIHAVYQFKVSFAAKSILAVSNVGHVSFDIRSGKRWMADYDQFWIELGGVARDRYTFELPSSRSRRSIEEVAPSKRSAWRLRQALIDEVRSDIHNCTSSRLNSAKRSFSCSKS</sequence>
<gene>
    <name evidence="1" type="ORF">HT585_31340</name>
</gene>
<organism evidence="1 2">
    <name type="scientific">Ensifer oleiphilus</name>
    <dbReference type="NCBI Taxonomy" id="2742698"/>
    <lineage>
        <taxon>Bacteria</taxon>
        <taxon>Pseudomonadati</taxon>
        <taxon>Pseudomonadota</taxon>
        <taxon>Alphaproteobacteria</taxon>
        <taxon>Hyphomicrobiales</taxon>
        <taxon>Rhizobiaceae</taxon>
        <taxon>Sinorhizobium/Ensifer group</taxon>
        <taxon>Ensifer</taxon>
    </lineage>
</organism>
<accession>A0A7Y6QD02</accession>
<dbReference type="EMBL" id="JABWDU010000018">
    <property type="protein sequence ID" value="NVD43359.1"/>
    <property type="molecule type" value="Genomic_DNA"/>
</dbReference>
<dbReference type="AlphaFoldDB" id="A0A7Y6QD02"/>
<comment type="caution">
    <text evidence="1">The sequence shown here is derived from an EMBL/GenBank/DDBJ whole genome shotgun (WGS) entry which is preliminary data.</text>
</comment>
<protein>
    <submittedName>
        <fullName evidence="1">DUF535 family protein</fullName>
    </submittedName>
</protein>
<dbReference type="PANTHER" id="PTHR38785:SF1">
    <property type="entry name" value="HOMOLOG OF VIRK"/>
    <property type="match status" value="1"/>
</dbReference>
<dbReference type="RefSeq" id="WP_176356679.1">
    <property type="nucleotide sequence ID" value="NZ_JABWDU010000018.1"/>
</dbReference>